<evidence type="ECO:0000313" key="1">
    <source>
        <dbReference type="EMBL" id="GAA3920733.1"/>
    </source>
</evidence>
<comment type="caution">
    <text evidence="1">The sequence shown here is derived from an EMBL/GenBank/DDBJ whole genome shotgun (WGS) entry which is preliminary data.</text>
</comment>
<proteinExistence type="predicted"/>
<gene>
    <name evidence="1" type="ORF">GCM10022406_03840</name>
</gene>
<reference evidence="2" key="1">
    <citation type="journal article" date="2019" name="Int. J. Syst. Evol. Microbiol.">
        <title>The Global Catalogue of Microorganisms (GCM) 10K type strain sequencing project: providing services to taxonomists for standard genome sequencing and annotation.</title>
        <authorList>
            <consortium name="The Broad Institute Genomics Platform"/>
            <consortium name="The Broad Institute Genome Sequencing Center for Infectious Disease"/>
            <person name="Wu L."/>
            <person name="Ma J."/>
        </authorList>
    </citation>
    <scope>NUCLEOTIDE SEQUENCE [LARGE SCALE GENOMIC DNA]</scope>
    <source>
        <strain evidence="2">JCM 17214</strain>
    </source>
</reference>
<accession>A0ABP7MDM8</accession>
<evidence type="ECO:0000313" key="2">
    <source>
        <dbReference type="Proteomes" id="UP001499909"/>
    </source>
</evidence>
<protein>
    <submittedName>
        <fullName evidence="1">Uncharacterized protein</fullName>
    </submittedName>
</protein>
<dbReference type="InterPro" id="IPR046484">
    <property type="entry name" value="DUF6577"/>
</dbReference>
<dbReference type="RefSeq" id="WP_345109296.1">
    <property type="nucleotide sequence ID" value="NZ_BAABDH010000004.1"/>
</dbReference>
<organism evidence="1 2">
    <name type="scientific">Hymenobacter algoricola</name>
    <dbReference type="NCBI Taxonomy" id="486267"/>
    <lineage>
        <taxon>Bacteria</taxon>
        <taxon>Pseudomonadati</taxon>
        <taxon>Bacteroidota</taxon>
        <taxon>Cytophagia</taxon>
        <taxon>Cytophagales</taxon>
        <taxon>Hymenobacteraceae</taxon>
        <taxon>Hymenobacter</taxon>
    </lineage>
</organism>
<dbReference type="Proteomes" id="UP001499909">
    <property type="component" value="Unassembled WGS sequence"/>
</dbReference>
<sequence>MPVKQPLLQYDQVLRAWPQLRGHFRGRTQVAETELQAFFALAMPAITADVWHVVQQGLVRSQLLHQVAPGFLAFGGASVPAVFKPELAPAHVALWHQLQAQLVLPLGSLWSTRWLRPVLPEIPVRLVVEVNWAELQRAARLIEASAQFRLAQADSVAAADSRETILLRPVQRASPVRRIQGVTTARLEKMLVDAGQLPELATSDEVLAGAVATLGMHYHLQAEHLLQYAARCNAGPRWEALLESLAAA</sequence>
<keyword evidence="2" id="KW-1185">Reference proteome</keyword>
<dbReference type="Pfam" id="PF20217">
    <property type="entry name" value="DUF6577"/>
    <property type="match status" value="1"/>
</dbReference>
<dbReference type="EMBL" id="BAABDH010000004">
    <property type="protein sequence ID" value="GAA3920733.1"/>
    <property type="molecule type" value="Genomic_DNA"/>
</dbReference>
<name>A0ABP7MDM8_9BACT</name>